<dbReference type="Proteomes" id="UP000652761">
    <property type="component" value="Unassembled WGS sequence"/>
</dbReference>
<dbReference type="InterPro" id="IPR002213">
    <property type="entry name" value="UDP_glucos_trans"/>
</dbReference>
<evidence type="ECO:0000256" key="2">
    <source>
        <dbReference type="ARBA" id="ARBA00022676"/>
    </source>
</evidence>
<sequence length="481" mass="52056">MAASAPPAAGLVFLPAPGAGHLASTVEMAKRLVGRFSVIVLTMRPLVPDMVGPAASSYIDSLVSSGLDIRISELPLVDFPVDPTNRDGVSIFSNFIQAHRPHVRDAIACLLSSASSPLRIAGIFVDLFSTGMIDVGDELGIPTYVYFTSSAAMLGLMLYQPTLHEEVPSEMADVEGDIRIPSFAVPIPPLFMPGPMLDKKSDGYAWFVRHGRRFRSAKGIVVNSFTELETTAAKALTEGRCLPDHATPPIYLVGPVLSPGSAPPDHECLKWLDRQPPASVVFLCFGSMGSFEKEQLKEIALGLERSGHRFLWSLRTRLKGERFTLPRDADLGEALPEGFLERTAGRGLVWPSWAPQVEVLAHPAVGGFLTHCGWNSTLESVWNGVPTLAWPLYAEQKLNAHQMVRETGVAVDALGLGSRRDQGAGVVEAAEVERGLRWLMGEEGRKARARAAEMKKKSRDAMGEGGSSSLALERLVESLTR</sequence>
<dbReference type="PROSITE" id="PS00375">
    <property type="entry name" value="UDPGT"/>
    <property type="match status" value="1"/>
</dbReference>
<keyword evidence="7" id="KW-1185">Reference proteome</keyword>
<organism evidence="6 7">
    <name type="scientific">Colocasia esculenta</name>
    <name type="common">Wild taro</name>
    <name type="synonym">Arum esculentum</name>
    <dbReference type="NCBI Taxonomy" id="4460"/>
    <lineage>
        <taxon>Eukaryota</taxon>
        <taxon>Viridiplantae</taxon>
        <taxon>Streptophyta</taxon>
        <taxon>Embryophyta</taxon>
        <taxon>Tracheophyta</taxon>
        <taxon>Spermatophyta</taxon>
        <taxon>Magnoliopsida</taxon>
        <taxon>Liliopsida</taxon>
        <taxon>Araceae</taxon>
        <taxon>Aroideae</taxon>
        <taxon>Colocasieae</taxon>
        <taxon>Colocasia</taxon>
    </lineage>
</organism>
<dbReference type="InterPro" id="IPR035595">
    <property type="entry name" value="UDP_glycos_trans_CS"/>
</dbReference>
<evidence type="ECO:0000256" key="5">
    <source>
        <dbReference type="RuleBase" id="RU362057"/>
    </source>
</evidence>
<dbReference type="SUPFAM" id="SSF53756">
    <property type="entry name" value="UDP-Glycosyltransferase/glycogen phosphorylase"/>
    <property type="match status" value="1"/>
</dbReference>
<evidence type="ECO:0000256" key="4">
    <source>
        <dbReference type="RuleBase" id="RU003718"/>
    </source>
</evidence>
<dbReference type="PANTHER" id="PTHR48048">
    <property type="entry name" value="GLYCOSYLTRANSFERASE"/>
    <property type="match status" value="1"/>
</dbReference>
<proteinExistence type="inferred from homology"/>
<dbReference type="CDD" id="cd03784">
    <property type="entry name" value="GT1_Gtf-like"/>
    <property type="match status" value="1"/>
</dbReference>
<dbReference type="EMBL" id="NMUH01016243">
    <property type="protein sequence ID" value="MQM23409.1"/>
    <property type="molecule type" value="Genomic_DNA"/>
</dbReference>
<evidence type="ECO:0000313" key="6">
    <source>
        <dbReference type="EMBL" id="MQM23409.1"/>
    </source>
</evidence>
<dbReference type="FunFam" id="3.40.50.2000:FF:000056">
    <property type="entry name" value="Glycosyltransferase"/>
    <property type="match status" value="1"/>
</dbReference>
<comment type="caution">
    <text evidence="6">The sequence shown here is derived from an EMBL/GenBank/DDBJ whole genome shotgun (WGS) entry which is preliminary data.</text>
</comment>
<comment type="similarity">
    <text evidence="1 4">Belongs to the UDP-glycosyltransferase family.</text>
</comment>
<keyword evidence="2 4" id="KW-0328">Glycosyltransferase</keyword>
<dbReference type="AlphaFoldDB" id="A0A843XU15"/>
<evidence type="ECO:0000256" key="3">
    <source>
        <dbReference type="ARBA" id="ARBA00022679"/>
    </source>
</evidence>
<name>A0A843XU15_COLES</name>
<dbReference type="OrthoDB" id="747132at2759"/>
<evidence type="ECO:0000313" key="7">
    <source>
        <dbReference type="Proteomes" id="UP000652761"/>
    </source>
</evidence>
<dbReference type="Gene3D" id="3.40.50.2000">
    <property type="entry name" value="Glycogen Phosphorylase B"/>
    <property type="match status" value="2"/>
</dbReference>
<protein>
    <recommendedName>
        <fullName evidence="5">Glycosyltransferase</fullName>
        <ecNumber evidence="5">2.4.1.-</ecNumber>
    </recommendedName>
</protein>
<evidence type="ECO:0000256" key="1">
    <source>
        <dbReference type="ARBA" id="ARBA00009995"/>
    </source>
</evidence>
<dbReference type="Pfam" id="PF00201">
    <property type="entry name" value="UDPGT"/>
    <property type="match status" value="1"/>
</dbReference>
<dbReference type="PANTHER" id="PTHR48048:SF30">
    <property type="entry name" value="GLYCOSYLTRANSFERASE"/>
    <property type="match status" value="1"/>
</dbReference>
<dbReference type="EC" id="2.4.1.-" evidence="5"/>
<dbReference type="GO" id="GO:0035251">
    <property type="term" value="F:UDP-glucosyltransferase activity"/>
    <property type="evidence" value="ECO:0007669"/>
    <property type="project" value="InterPro"/>
</dbReference>
<dbReference type="SMR" id="A0A843XU15"/>
<reference evidence="6" key="1">
    <citation type="submission" date="2017-07" db="EMBL/GenBank/DDBJ databases">
        <title>Taro Niue Genome Assembly and Annotation.</title>
        <authorList>
            <person name="Atibalentja N."/>
            <person name="Keating K."/>
            <person name="Fields C.J."/>
        </authorList>
    </citation>
    <scope>NUCLEOTIDE SEQUENCE</scope>
    <source>
        <strain evidence="6">Niue_2</strain>
        <tissue evidence="6">Leaf</tissue>
    </source>
</reference>
<accession>A0A843XU15</accession>
<gene>
    <name evidence="6" type="ORF">Taro_056473</name>
</gene>
<dbReference type="InterPro" id="IPR050481">
    <property type="entry name" value="UDP-glycosyltransf_plant"/>
</dbReference>
<keyword evidence="3 4" id="KW-0808">Transferase</keyword>